<evidence type="ECO:0000313" key="6">
    <source>
        <dbReference type="EMBL" id="MBC5689514.1"/>
    </source>
</evidence>
<dbReference type="CDD" id="cd03216">
    <property type="entry name" value="ABC_Carb_Monos_I"/>
    <property type="match status" value="1"/>
</dbReference>
<dbReference type="InterPro" id="IPR027417">
    <property type="entry name" value="P-loop_NTPase"/>
</dbReference>
<gene>
    <name evidence="6" type="ORF">H8S37_11350</name>
</gene>
<dbReference type="Proteomes" id="UP000652477">
    <property type="component" value="Unassembled WGS sequence"/>
</dbReference>
<sequence length="502" mass="55713">MISIKEITKRFTGVTAVDHVSFDIGHNEIHALIGENGAGKSTICKMLTGVYAIDEGYIEVEGKKEEFKGPADSMKAGINMVYQERNLIGYLNAAQNICLGTENCKGIVLDQKAMMKRAESVRRKLGVDTPLDIPVEKMGAGAQQLVEIMRAASTEPKLLILDEPTASLGEGEIEPFLKFVKKLTTDIHISVIYITHKLEEIFAIADKVTVMADGKRTMTANIADITQDECIKAMIRSDKIKAVTVPDMNYEKAEESRLLDVHELTFDGKTHQVEFHVNRGEVVGFYGLVGAGRTETMEAISGIRRCDKKEFTFDGEKITKGDSFAMIQKGIILTPELRKNGIFPSLNLVENVCTLFVKRFASRIGMLKKKESYKFAKQVLEKNGTKFNSMGQLISHLSGGNMQKIIIGRSIEVENLKLLTVDEPTAGLDLGAKSEIYLKIRNLADNLGKSVVFISSELEELMKVCNRMYIFYDGNVVKELKREEFDNQVILEYALGGVGSGK</sequence>
<dbReference type="PROSITE" id="PS50893">
    <property type="entry name" value="ABC_TRANSPORTER_2"/>
    <property type="match status" value="2"/>
</dbReference>
<keyword evidence="2" id="KW-0677">Repeat</keyword>
<dbReference type="InterPro" id="IPR003439">
    <property type="entry name" value="ABC_transporter-like_ATP-bd"/>
</dbReference>
<dbReference type="Gene3D" id="3.40.50.300">
    <property type="entry name" value="P-loop containing nucleotide triphosphate hydrolases"/>
    <property type="match status" value="2"/>
</dbReference>
<reference evidence="6" key="1">
    <citation type="submission" date="2020-08" db="EMBL/GenBank/DDBJ databases">
        <title>Genome public.</title>
        <authorList>
            <person name="Liu C."/>
            <person name="Sun Q."/>
        </authorList>
    </citation>
    <scope>NUCLEOTIDE SEQUENCE</scope>
    <source>
        <strain evidence="6">NSJ-55</strain>
    </source>
</reference>
<feature type="domain" description="ABC transporter" evidence="5">
    <location>
        <begin position="243"/>
        <end position="498"/>
    </location>
</feature>
<keyword evidence="7" id="KW-1185">Reference proteome</keyword>
<keyword evidence="1" id="KW-0813">Transport</keyword>
<evidence type="ECO:0000259" key="5">
    <source>
        <dbReference type="PROSITE" id="PS50893"/>
    </source>
</evidence>
<proteinExistence type="predicted"/>
<keyword evidence="4 6" id="KW-0067">ATP-binding</keyword>
<evidence type="ECO:0000313" key="7">
    <source>
        <dbReference type="Proteomes" id="UP000652477"/>
    </source>
</evidence>
<dbReference type="CDD" id="cd03215">
    <property type="entry name" value="ABC_Carb_Monos_II"/>
    <property type="match status" value="1"/>
</dbReference>
<dbReference type="SMART" id="SM00382">
    <property type="entry name" value="AAA"/>
    <property type="match status" value="2"/>
</dbReference>
<accession>A0A923LKB4</accession>
<name>A0A923LKB4_9FIRM</name>
<feature type="domain" description="ABC transporter" evidence="5">
    <location>
        <begin position="2"/>
        <end position="238"/>
    </location>
</feature>
<dbReference type="PROSITE" id="PS00211">
    <property type="entry name" value="ABC_TRANSPORTER_1"/>
    <property type="match status" value="1"/>
</dbReference>
<dbReference type="AlphaFoldDB" id="A0A923LKB4"/>
<dbReference type="GO" id="GO:0016887">
    <property type="term" value="F:ATP hydrolysis activity"/>
    <property type="evidence" value="ECO:0007669"/>
    <property type="project" value="InterPro"/>
</dbReference>
<evidence type="ECO:0000256" key="3">
    <source>
        <dbReference type="ARBA" id="ARBA00022741"/>
    </source>
</evidence>
<dbReference type="EMBL" id="JACOPF010000002">
    <property type="protein sequence ID" value="MBC5689514.1"/>
    <property type="molecule type" value="Genomic_DNA"/>
</dbReference>
<dbReference type="PANTHER" id="PTHR43790:SF9">
    <property type="entry name" value="GALACTOFURANOSE TRANSPORTER ATP-BINDING PROTEIN YTFR"/>
    <property type="match status" value="1"/>
</dbReference>
<evidence type="ECO:0000256" key="1">
    <source>
        <dbReference type="ARBA" id="ARBA00022448"/>
    </source>
</evidence>
<dbReference type="GO" id="GO:0005524">
    <property type="term" value="F:ATP binding"/>
    <property type="evidence" value="ECO:0007669"/>
    <property type="project" value="UniProtKB-KW"/>
</dbReference>
<dbReference type="InterPro" id="IPR050107">
    <property type="entry name" value="ABC_carbohydrate_import_ATPase"/>
</dbReference>
<dbReference type="SUPFAM" id="SSF52540">
    <property type="entry name" value="P-loop containing nucleoside triphosphate hydrolases"/>
    <property type="match status" value="2"/>
</dbReference>
<dbReference type="InterPro" id="IPR017871">
    <property type="entry name" value="ABC_transporter-like_CS"/>
</dbReference>
<dbReference type="InterPro" id="IPR003593">
    <property type="entry name" value="AAA+_ATPase"/>
</dbReference>
<comment type="caution">
    <text evidence="6">The sequence shown here is derived from an EMBL/GenBank/DDBJ whole genome shotgun (WGS) entry which is preliminary data.</text>
</comment>
<evidence type="ECO:0000256" key="4">
    <source>
        <dbReference type="ARBA" id="ARBA00022840"/>
    </source>
</evidence>
<protein>
    <submittedName>
        <fullName evidence="6">Sugar ABC transporter ATP-binding protein</fullName>
    </submittedName>
</protein>
<dbReference type="Pfam" id="PF00005">
    <property type="entry name" value="ABC_tran"/>
    <property type="match status" value="2"/>
</dbReference>
<keyword evidence="3" id="KW-0547">Nucleotide-binding</keyword>
<dbReference type="PANTHER" id="PTHR43790">
    <property type="entry name" value="CARBOHYDRATE TRANSPORT ATP-BINDING PROTEIN MG119-RELATED"/>
    <property type="match status" value="1"/>
</dbReference>
<evidence type="ECO:0000256" key="2">
    <source>
        <dbReference type="ARBA" id="ARBA00022737"/>
    </source>
</evidence>
<organism evidence="6 7">
    <name type="scientific">Mediterraneibacter hominis</name>
    <dbReference type="NCBI Taxonomy" id="2763054"/>
    <lineage>
        <taxon>Bacteria</taxon>
        <taxon>Bacillati</taxon>
        <taxon>Bacillota</taxon>
        <taxon>Clostridia</taxon>
        <taxon>Lachnospirales</taxon>
        <taxon>Lachnospiraceae</taxon>
        <taxon>Mediterraneibacter</taxon>
    </lineage>
</organism>